<accession>A0A1W2FNS7</accession>
<dbReference type="EMBL" id="FWXV01000009">
    <property type="protein sequence ID" value="SMD23362.1"/>
    <property type="molecule type" value="Genomic_DNA"/>
</dbReference>
<keyword evidence="4" id="KW-1185">Reference proteome</keyword>
<evidence type="ECO:0000259" key="2">
    <source>
        <dbReference type="Pfam" id="PF18726"/>
    </source>
</evidence>
<reference evidence="3 4" key="1">
    <citation type="submission" date="2017-04" db="EMBL/GenBank/DDBJ databases">
        <authorList>
            <person name="Afonso C.L."/>
            <person name="Miller P.J."/>
            <person name="Scott M.A."/>
            <person name="Spackman E."/>
            <person name="Goraichik I."/>
            <person name="Dimitrov K.M."/>
            <person name="Suarez D.L."/>
            <person name="Swayne D.E."/>
        </authorList>
    </citation>
    <scope>NUCLEOTIDE SEQUENCE [LARGE SCALE GENOMIC DNA]</scope>
    <source>
        <strain evidence="3 4">DSM 43828</strain>
    </source>
</reference>
<feature type="domain" description="SAV-6107-like HEPN" evidence="2">
    <location>
        <begin position="38"/>
        <end position="134"/>
    </location>
</feature>
<evidence type="ECO:0000313" key="3">
    <source>
        <dbReference type="EMBL" id="SMD23362.1"/>
    </source>
</evidence>
<sequence>MSTTVDFPSSPSRRGSRSWASGTPSALLRQAECGIAAAEAETEPAERFAQAYLSALRAAAAMLAHRGRPHRGRARPTSAWTLLSSVAPELREWAAFFAACSSTRAAVQAGRVRLVSARSADDLVRQAGQFIGLIARVVPG</sequence>
<organism evidence="3 4">
    <name type="scientific">Kibdelosporangium aridum</name>
    <dbReference type="NCBI Taxonomy" id="2030"/>
    <lineage>
        <taxon>Bacteria</taxon>
        <taxon>Bacillati</taxon>
        <taxon>Actinomycetota</taxon>
        <taxon>Actinomycetes</taxon>
        <taxon>Pseudonocardiales</taxon>
        <taxon>Pseudonocardiaceae</taxon>
        <taxon>Kibdelosporangium</taxon>
    </lineage>
</organism>
<gene>
    <name evidence="3" type="ORF">SAMN05661093_07933</name>
</gene>
<dbReference type="RefSeq" id="WP_033388786.1">
    <property type="nucleotide sequence ID" value="NZ_FWXV01000009.1"/>
</dbReference>
<protein>
    <recommendedName>
        <fullName evidence="2">SAV-6107-like HEPN domain-containing protein</fullName>
    </recommendedName>
</protein>
<dbReference type="Proteomes" id="UP000192674">
    <property type="component" value="Unassembled WGS sequence"/>
</dbReference>
<feature type="region of interest" description="Disordered" evidence="1">
    <location>
        <begin position="1"/>
        <end position="23"/>
    </location>
</feature>
<evidence type="ECO:0000313" key="4">
    <source>
        <dbReference type="Proteomes" id="UP000192674"/>
    </source>
</evidence>
<dbReference type="Pfam" id="PF18726">
    <property type="entry name" value="HEPN_SAV_6107"/>
    <property type="match status" value="1"/>
</dbReference>
<name>A0A1W2FNS7_KIBAR</name>
<dbReference type="OrthoDB" id="4570063at2"/>
<dbReference type="AlphaFoldDB" id="A0A1W2FNS7"/>
<proteinExistence type="predicted"/>
<evidence type="ECO:0000256" key="1">
    <source>
        <dbReference type="SAM" id="MobiDB-lite"/>
    </source>
</evidence>
<dbReference type="InterPro" id="IPR040891">
    <property type="entry name" value="HEPN_SAV_6107"/>
</dbReference>